<comment type="caution">
    <text evidence="2">The sequence shown here is derived from an EMBL/GenBank/DDBJ whole genome shotgun (WGS) entry which is preliminary data.</text>
</comment>
<dbReference type="EMBL" id="JAHRIP010023885">
    <property type="protein sequence ID" value="MEQ2289614.1"/>
    <property type="molecule type" value="Genomic_DNA"/>
</dbReference>
<dbReference type="PANTHER" id="PTHR47194:SF3">
    <property type="entry name" value="SORTING NEXIN 29"/>
    <property type="match status" value="1"/>
</dbReference>
<sequence length="128" mass="14738">MIDDRMTSLDPVEEFMSVCQQRDIIALCSPPILMKTGLEEVGSLERWGFMWAVASWEVRSYPVSWLCQNKVAEMHGELIEFNERLYRSLMAKDHLIVQMRQELIDLRGPVPGDLSQTSDDPSLSDFET</sequence>
<dbReference type="PANTHER" id="PTHR47194">
    <property type="entry name" value="SORTING NEXIN-29-RELATED"/>
    <property type="match status" value="1"/>
</dbReference>
<dbReference type="Proteomes" id="UP001469553">
    <property type="component" value="Unassembled WGS sequence"/>
</dbReference>
<evidence type="ECO:0000256" key="1">
    <source>
        <dbReference type="SAM" id="MobiDB-lite"/>
    </source>
</evidence>
<gene>
    <name evidence="2" type="ORF">AMECASPLE_034955</name>
</gene>
<evidence type="ECO:0000313" key="2">
    <source>
        <dbReference type="EMBL" id="MEQ2289614.1"/>
    </source>
</evidence>
<protein>
    <submittedName>
        <fullName evidence="2">Uncharacterized protein</fullName>
    </submittedName>
</protein>
<reference evidence="2 3" key="1">
    <citation type="submission" date="2021-06" db="EMBL/GenBank/DDBJ databases">
        <authorList>
            <person name="Palmer J.M."/>
        </authorList>
    </citation>
    <scope>NUCLEOTIDE SEQUENCE [LARGE SCALE GENOMIC DNA]</scope>
    <source>
        <strain evidence="2 3">AS_MEX2019</strain>
        <tissue evidence="2">Muscle</tissue>
    </source>
</reference>
<organism evidence="2 3">
    <name type="scientific">Ameca splendens</name>
    <dbReference type="NCBI Taxonomy" id="208324"/>
    <lineage>
        <taxon>Eukaryota</taxon>
        <taxon>Metazoa</taxon>
        <taxon>Chordata</taxon>
        <taxon>Craniata</taxon>
        <taxon>Vertebrata</taxon>
        <taxon>Euteleostomi</taxon>
        <taxon>Actinopterygii</taxon>
        <taxon>Neopterygii</taxon>
        <taxon>Teleostei</taxon>
        <taxon>Neoteleostei</taxon>
        <taxon>Acanthomorphata</taxon>
        <taxon>Ovalentaria</taxon>
        <taxon>Atherinomorphae</taxon>
        <taxon>Cyprinodontiformes</taxon>
        <taxon>Goodeidae</taxon>
        <taxon>Ameca</taxon>
    </lineage>
</organism>
<keyword evidence="3" id="KW-1185">Reference proteome</keyword>
<feature type="region of interest" description="Disordered" evidence="1">
    <location>
        <begin position="108"/>
        <end position="128"/>
    </location>
</feature>
<proteinExistence type="predicted"/>
<accession>A0ABV0Y737</accession>
<evidence type="ECO:0000313" key="3">
    <source>
        <dbReference type="Proteomes" id="UP001469553"/>
    </source>
</evidence>
<name>A0ABV0Y737_9TELE</name>